<dbReference type="Proteomes" id="UP001151760">
    <property type="component" value="Unassembled WGS sequence"/>
</dbReference>
<gene>
    <name evidence="1" type="ORF">Tco_1069304</name>
</gene>
<keyword evidence="2" id="KW-1185">Reference proteome</keyword>
<reference evidence="1" key="2">
    <citation type="submission" date="2022-01" db="EMBL/GenBank/DDBJ databases">
        <authorList>
            <person name="Yamashiro T."/>
            <person name="Shiraishi A."/>
            <person name="Satake H."/>
            <person name="Nakayama K."/>
        </authorList>
    </citation>
    <scope>NUCLEOTIDE SEQUENCE</scope>
</reference>
<reference evidence="1" key="1">
    <citation type="journal article" date="2022" name="Int. J. Mol. Sci.">
        <title>Draft Genome of Tanacetum Coccineum: Genomic Comparison of Closely Related Tanacetum-Family Plants.</title>
        <authorList>
            <person name="Yamashiro T."/>
            <person name="Shiraishi A."/>
            <person name="Nakayama K."/>
            <person name="Satake H."/>
        </authorList>
    </citation>
    <scope>NUCLEOTIDE SEQUENCE</scope>
</reference>
<organism evidence="1 2">
    <name type="scientific">Tanacetum coccineum</name>
    <dbReference type="NCBI Taxonomy" id="301880"/>
    <lineage>
        <taxon>Eukaryota</taxon>
        <taxon>Viridiplantae</taxon>
        <taxon>Streptophyta</taxon>
        <taxon>Embryophyta</taxon>
        <taxon>Tracheophyta</taxon>
        <taxon>Spermatophyta</taxon>
        <taxon>Magnoliopsida</taxon>
        <taxon>eudicotyledons</taxon>
        <taxon>Gunneridae</taxon>
        <taxon>Pentapetalae</taxon>
        <taxon>asterids</taxon>
        <taxon>campanulids</taxon>
        <taxon>Asterales</taxon>
        <taxon>Asteraceae</taxon>
        <taxon>Asteroideae</taxon>
        <taxon>Anthemideae</taxon>
        <taxon>Anthemidinae</taxon>
        <taxon>Tanacetum</taxon>
    </lineage>
</organism>
<accession>A0ABQ5HI36</accession>
<sequence length="303" mass="32987">MSSTFYKVYGDVRTLWQTATCTTNTSGDALWNDSSSLIISGGFGDDIANSCHSWFVVHCICQSVPFGCYPMVESAQRQIVARALGVRRLCAVYRIVWSVVFLIRSFRVYSDTRDERSTVIVKHMLLSLLCEGAFIRVQEYYSTLSLGVPAACIEVTQTYSGNRKGEEVGGACAWRSGQLLLCMAGAVWGVGDGGTEAEAVVQAWWGQVVGGCDVGLVGWLVLVLCGVGGVGREIWWTLAVRSERGEWGVKEGNMWRGGVGEEVHARKKPKSEHVDYAAVAAMTDRMVGAELVNILEVAAIHDA</sequence>
<comment type="caution">
    <text evidence="1">The sequence shown here is derived from an EMBL/GenBank/DDBJ whole genome shotgun (WGS) entry which is preliminary data.</text>
</comment>
<dbReference type="EMBL" id="BQNB010019651">
    <property type="protein sequence ID" value="GJT87587.1"/>
    <property type="molecule type" value="Genomic_DNA"/>
</dbReference>
<evidence type="ECO:0000313" key="2">
    <source>
        <dbReference type="Proteomes" id="UP001151760"/>
    </source>
</evidence>
<dbReference type="Gene3D" id="1.10.8.60">
    <property type="match status" value="1"/>
</dbReference>
<name>A0ABQ5HI36_9ASTR</name>
<evidence type="ECO:0000313" key="1">
    <source>
        <dbReference type="EMBL" id="GJT87587.1"/>
    </source>
</evidence>
<protein>
    <submittedName>
        <fullName evidence="1">Uncharacterized protein</fullName>
    </submittedName>
</protein>
<proteinExistence type="predicted"/>